<evidence type="ECO:0000313" key="4">
    <source>
        <dbReference type="Proteomes" id="UP000253472"/>
    </source>
</evidence>
<feature type="transmembrane region" description="Helical" evidence="2">
    <location>
        <begin position="55"/>
        <end position="72"/>
    </location>
</feature>
<keyword evidence="2" id="KW-1133">Transmembrane helix</keyword>
<organism evidence="3 4">
    <name type="scientific">Candida viswanathii</name>
    <dbReference type="NCBI Taxonomy" id="5486"/>
    <lineage>
        <taxon>Eukaryota</taxon>
        <taxon>Fungi</taxon>
        <taxon>Dikarya</taxon>
        <taxon>Ascomycota</taxon>
        <taxon>Saccharomycotina</taxon>
        <taxon>Pichiomycetes</taxon>
        <taxon>Debaryomycetaceae</taxon>
        <taxon>Candida/Lodderomyces clade</taxon>
        <taxon>Candida</taxon>
    </lineage>
</organism>
<sequence length="89" mass="10537">MSQANPYTVLTEESSSSPAEEYDDDDDEYLDYTSESEYEYELSAQEHWEESVKQLTALFSIVVFPLIGKLLGRRFSKIIWRRVANWWFV</sequence>
<dbReference type="AlphaFoldDB" id="A0A367YBV9"/>
<evidence type="ECO:0000256" key="2">
    <source>
        <dbReference type="SAM" id="Phobius"/>
    </source>
</evidence>
<dbReference type="GO" id="GO:0045040">
    <property type="term" value="P:protein insertion into mitochondrial outer membrane"/>
    <property type="evidence" value="ECO:0007669"/>
    <property type="project" value="InterPro"/>
</dbReference>
<dbReference type="PANTHER" id="PTHR28230">
    <property type="entry name" value="CHROMOSOME 1, WHOLE GENOME SHOTGUN SEQUENCE"/>
    <property type="match status" value="1"/>
</dbReference>
<proteinExistence type="predicted"/>
<protein>
    <submittedName>
        <fullName evidence="3">Uncharacterized protein</fullName>
    </submittedName>
</protein>
<gene>
    <name evidence="3" type="ORF">Cantr_08869</name>
</gene>
<dbReference type="PANTHER" id="PTHR28230:SF1">
    <property type="entry name" value="MITOCHONDRIAL IMPORT PROTEIN 2"/>
    <property type="match status" value="1"/>
</dbReference>
<dbReference type="STRING" id="5486.A0A367YBV9"/>
<dbReference type="EMBL" id="QLNQ01000025">
    <property type="protein sequence ID" value="RCK62501.1"/>
    <property type="molecule type" value="Genomic_DNA"/>
</dbReference>
<comment type="caution">
    <text evidence="3">The sequence shown here is derived from an EMBL/GenBank/DDBJ whole genome shotgun (WGS) entry which is preliminary data.</text>
</comment>
<reference evidence="3 4" key="1">
    <citation type="submission" date="2018-06" db="EMBL/GenBank/DDBJ databases">
        <title>Whole genome sequencing of Candida tropicalis (genome annotated by CSBL at Korea University).</title>
        <authorList>
            <person name="Ahn J."/>
        </authorList>
    </citation>
    <scope>NUCLEOTIDE SEQUENCE [LARGE SCALE GENOMIC DNA]</scope>
    <source>
        <strain evidence="3 4">ATCC 20962</strain>
    </source>
</reference>
<keyword evidence="2" id="KW-0472">Membrane</keyword>
<evidence type="ECO:0000256" key="1">
    <source>
        <dbReference type="SAM" id="MobiDB-lite"/>
    </source>
</evidence>
<dbReference type="OrthoDB" id="5555533at2759"/>
<name>A0A367YBV9_9ASCO</name>
<accession>A0A367YBV9</accession>
<dbReference type="GO" id="GO:0005741">
    <property type="term" value="C:mitochondrial outer membrane"/>
    <property type="evidence" value="ECO:0007669"/>
    <property type="project" value="TreeGrafter"/>
</dbReference>
<dbReference type="InterPro" id="IPR037652">
    <property type="entry name" value="Mim2"/>
</dbReference>
<dbReference type="Proteomes" id="UP000253472">
    <property type="component" value="Unassembled WGS sequence"/>
</dbReference>
<dbReference type="Pfam" id="PF19117">
    <property type="entry name" value="Mim2"/>
    <property type="match status" value="1"/>
</dbReference>
<dbReference type="GO" id="GO:0070096">
    <property type="term" value="P:mitochondrial outer membrane translocase complex assembly"/>
    <property type="evidence" value="ECO:0007669"/>
    <property type="project" value="InterPro"/>
</dbReference>
<keyword evidence="4" id="KW-1185">Reference proteome</keyword>
<keyword evidence="2" id="KW-0812">Transmembrane</keyword>
<feature type="region of interest" description="Disordered" evidence="1">
    <location>
        <begin position="1"/>
        <end position="26"/>
    </location>
</feature>
<evidence type="ECO:0000313" key="3">
    <source>
        <dbReference type="EMBL" id="RCK62501.1"/>
    </source>
</evidence>